<sequence length="103" mass="11010">MNNQTYDILKRVALIVIPALATFVNAVGIVWGVPHTNEVTATITAFGVFLGATLGISSKNYEPETHGNLVVTKHDDVYADFAAEPANLKDGDTIVLKVSKPEA</sequence>
<feature type="transmembrane region" description="Helical" evidence="1">
    <location>
        <begin position="39"/>
        <end position="56"/>
    </location>
</feature>
<organism evidence="2">
    <name type="scientific">Siphoviridae sp. ctcK97</name>
    <dbReference type="NCBI Taxonomy" id="2825571"/>
    <lineage>
        <taxon>Viruses</taxon>
        <taxon>Duplodnaviria</taxon>
        <taxon>Heunggongvirae</taxon>
        <taxon>Uroviricota</taxon>
        <taxon>Caudoviricetes</taxon>
    </lineage>
</organism>
<evidence type="ECO:0000313" key="2">
    <source>
        <dbReference type="EMBL" id="DAF91592.1"/>
    </source>
</evidence>
<protein>
    <submittedName>
        <fullName evidence="2">Holin</fullName>
    </submittedName>
</protein>
<dbReference type="InterPro" id="IPR031612">
    <property type="entry name" value="Phage_holin_Dp1"/>
</dbReference>
<reference evidence="2" key="1">
    <citation type="journal article" date="2021" name="Proc. Natl. Acad. Sci. U.S.A.">
        <title>A Catalog of Tens of Thousands of Viruses from Human Metagenomes Reveals Hidden Associations with Chronic Diseases.</title>
        <authorList>
            <person name="Tisza M.J."/>
            <person name="Buck C.B."/>
        </authorList>
    </citation>
    <scope>NUCLEOTIDE SEQUENCE</scope>
    <source>
        <strain evidence="2">CtcK97</strain>
    </source>
</reference>
<proteinExistence type="predicted"/>
<dbReference type="Pfam" id="PF16938">
    <property type="entry name" value="Phage_holin_Dp1"/>
    <property type="match status" value="1"/>
</dbReference>
<keyword evidence="1" id="KW-0472">Membrane</keyword>
<keyword evidence="1" id="KW-0812">Transmembrane</keyword>
<accession>A0A8S5UAU8</accession>
<dbReference type="EMBL" id="BK016058">
    <property type="protein sequence ID" value="DAF91592.1"/>
    <property type="molecule type" value="Genomic_DNA"/>
</dbReference>
<name>A0A8S5UAU8_9CAUD</name>
<evidence type="ECO:0000256" key="1">
    <source>
        <dbReference type="SAM" id="Phobius"/>
    </source>
</evidence>
<keyword evidence="1" id="KW-1133">Transmembrane helix</keyword>
<feature type="transmembrane region" description="Helical" evidence="1">
    <location>
        <begin position="12"/>
        <end position="33"/>
    </location>
</feature>